<evidence type="ECO:0000256" key="6">
    <source>
        <dbReference type="ARBA" id="ARBA00023187"/>
    </source>
</evidence>
<evidence type="ECO:0000313" key="12">
    <source>
        <dbReference type="Proteomes" id="UP001497457"/>
    </source>
</evidence>
<dbReference type="Pfam" id="PF23233">
    <property type="entry name" value="HAT_Syf1_CNRKL1_N"/>
    <property type="match status" value="1"/>
</dbReference>
<dbReference type="GO" id="GO:0008380">
    <property type="term" value="P:RNA splicing"/>
    <property type="evidence" value="ECO:0007669"/>
    <property type="project" value="UniProtKB-KW"/>
</dbReference>
<evidence type="ECO:0000259" key="8">
    <source>
        <dbReference type="Pfam" id="PF23220"/>
    </source>
</evidence>
<organism evidence="11 12">
    <name type="scientific">Urochloa decumbens</name>
    <dbReference type="NCBI Taxonomy" id="240449"/>
    <lineage>
        <taxon>Eukaryota</taxon>
        <taxon>Viridiplantae</taxon>
        <taxon>Streptophyta</taxon>
        <taxon>Embryophyta</taxon>
        <taxon>Tracheophyta</taxon>
        <taxon>Spermatophyta</taxon>
        <taxon>Magnoliopsida</taxon>
        <taxon>Liliopsida</taxon>
        <taxon>Poales</taxon>
        <taxon>Poaceae</taxon>
        <taxon>PACMAD clade</taxon>
        <taxon>Panicoideae</taxon>
        <taxon>Panicodae</taxon>
        <taxon>Paniceae</taxon>
        <taxon>Melinidinae</taxon>
        <taxon>Urochloa</taxon>
    </lineage>
</organism>
<evidence type="ECO:0000256" key="4">
    <source>
        <dbReference type="ARBA" id="ARBA00022728"/>
    </source>
</evidence>
<comment type="subcellular location">
    <subcellularLocation>
        <location evidence="1">Nucleus</location>
    </subcellularLocation>
</comment>
<dbReference type="InterPro" id="IPR045075">
    <property type="entry name" value="Syf1-like"/>
</dbReference>
<dbReference type="PANTHER" id="PTHR11246:SF19">
    <property type="entry name" value="OS06G0235800 PROTEIN"/>
    <property type="match status" value="1"/>
</dbReference>
<dbReference type="InterPro" id="IPR056350">
    <property type="entry name" value="HAT_Syf1_central"/>
</dbReference>
<evidence type="ECO:0000259" key="10">
    <source>
        <dbReference type="Pfam" id="PF23233"/>
    </source>
</evidence>
<gene>
    <name evidence="11" type="ORF">URODEC1_LOCUS87797</name>
</gene>
<dbReference type="AlphaFoldDB" id="A0ABC9DT66"/>
<dbReference type="InterPro" id="IPR011990">
    <property type="entry name" value="TPR-like_helical_dom_sf"/>
</dbReference>
<dbReference type="InterPro" id="IPR055430">
    <property type="entry name" value="HAT_Syf1_CNRKL1_C"/>
</dbReference>
<keyword evidence="5" id="KW-0677">Repeat</keyword>
<dbReference type="SUPFAM" id="SSF48452">
    <property type="entry name" value="TPR-like"/>
    <property type="match status" value="2"/>
</dbReference>
<name>A0ABC9DT66_9POAL</name>
<dbReference type="FunFam" id="1.25.40.10:FF:000137">
    <property type="entry name" value="Pre-mRNA-splicing factor syf1"/>
    <property type="match status" value="1"/>
</dbReference>
<proteinExistence type="inferred from homology"/>
<feature type="domain" description="Pre-mRNA-splicing factor Syf1/CRNKL1-like C-terminal HAT-repeats" evidence="9">
    <location>
        <begin position="387"/>
        <end position="465"/>
    </location>
</feature>
<dbReference type="GO" id="GO:0005681">
    <property type="term" value="C:spliceosomal complex"/>
    <property type="evidence" value="ECO:0007669"/>
    <property type="project" value="UniProtKB-KW"/>
</dbReference>
<evidence type="ECO:0000256" key="1">
    <source>
        <dbReference type="ARBA" id="ARBA00004123"/>
    </source>
</evidence>
<evidence type="ECO:0000256" key="2">
    <source>
        <dbReference type="ARBA" id="ARBA00008644"/>
    </source>
</evidence>
<dbReference type="PANTHER" id="PTHR11246">
    <property type="entry name" value="PRE-MRNA SPLICING FACTOR"/>
    <property type="match status" value="1"/>
</dbReference>
<dbReference type="Gene3D" id="1.25.40.10">
    <property type="entry name" value="Tetratricopeptide repeat domain"/>
    <property type="match status" value="3"/>
</dbReference>
<evidence type="ECO:0000256" key="5">
    <source>
        <dbReference type="ARBA" id="ARBA00022737"/>
    </source>
</evidence>
<evidence type="ECO:0000313" key="11">
    <source>
        <dbReference type="EMBL" id="CAL5043584.1"/>
    </source>
</evidence>
<protein>
    <recommendedName>
        <fullName evidence="13">Pre-mRNA-splicing factor SYF1</fullName>
    </recommendedName>
</protein>
<dbReference type="InterPro" id="IPR003107">
    <property type="entry name" value="HAT"/>
</dbReference>
<dbReference type="EMBL" id="OZ075144">
    <property type="protein sequence ID" value="CAL5043584.1"/>
    <property type="molecule type" value="Genomic_DNA"/>
</dbReference>
<evidence type="ECO:0000256" key="7">
    <source>
        <dbReference type="ARBA" id="ARBA00023242"/>
    </source>
</evidence>
<keyword evidence="6" id="KW-0508">mRNA splicing</keyword>
<keyword evidence="3" id="KW-0507">mRNA processing</keyword>
<dbReference type="Pfam" id="PF23231">
    <property type="entry name" value="HAT_Syf1_CNRKL1_C"/>
    <property type="match status" value="2"/>
</dbReference>
<keyword evidence="4" id="KW-0747">Spliceosome</keyword>
<dbReference type="Pfam" id="PF23220">
    <property type="entry name" value="HAT_Syf1_M"/>
    <property type="match status" value="1"/>
</dbReference>
<comment type="similarity">
    <text evidence="2">Belongs to the crooked-neck family.</text>
</comment>
<feature type="domain" description="Pre-mRNA-splicing factor Syf1/CRNKL1-like C-terminal HAT-repeats" evidence="9">
    <location>
        <begin position="552"/>
        <end position="680"/>
    </location>
</feature>
<sequence length="708" mass="79052">MEISADDVPYEEEVLRERFKVGTWLRYLSARGAAPQATRVAMYERALRALPGSYKLWHAYLTELAAAARALPITDPAHAALNAAFERALAAGMSRMPRVWHMYASALLDQRLLTRARRAIDRALRALPPTQHHHVWTLALRLAGLPGCPAETAVRVLRRCYLQFDPAHAEELVAFLVTASRFREAAEQLAAAIDDDGFRSAKGTTKRQLLLDLCEILTKHPDDDVAGMPVAVEAILCNAARKFPEEAGALWTALASHYTRKGIYNKARDVFEAGAAAAATVKDFGLVFESYLHFEHAVVAAELDDAIQEEKSGSVIRGCWLADKDDADLNMARLERLLERRPEMLNSVRLRQNPHDVQAWHERVKIFKNDPGRQAAAYAEAVRTVDPMKATGKPHTLWLAFAKMYEGRGMLASAREVFRRATQVSFKSADDLADVWCERAEMELRHQNHEAAIELLRARRAGPDQAAQRIHDLGLATPLLVLSHAALLRQHSRFEDAFRVYERGVRSFKHPHAEPIWAAYLAAFVERYGKTKPERVRDLFEDAVRHAPPEAKKAVFLSSKLAVYDAYVARAAALFSVAKTREVYHRAIAGGGLTDDNARVMCVRFADLETGLGEIHRARALYVYASGFSDPGAHPDFWRRWNEFEVVYGDESTFRDMLRLKRTMATAACTGVQAAETGAVKRPCAGQQVEGCGTLQSECKRVRVGVAL</sequence>
<keyword evidence="7" id="KW-0539">Nucleus</keyword>
<dbReference type="SMART" id="SM00386">
    <property type="entry name" value="HAT"/>
    <property type="match status" value="6"/>
</dbReference>
<dbReference type="InterPro" id="IPR055433">
    <property type="entry name" value="HAT_Syf1-like_N"/>
</dbReference>
<dbReference type="GO" id="GO:0006397">
    <property type="term" value="P:mRNA processing"/>
    <property type="evidence" value="ECO:0007669"/>
    <property type="project" value="UniProtKB-KW"/>
</dbReference>
<feature type="domain" description="Pre-mRNA-splicing factor Syf1-like N-terminal HAT-repeats" evidence="10">
    <location>
        <begin position="6"/>
        <end position="166"/>
    </location>
</feature>
<feature type="domain" description="Pre-mRNA-splicing factor SYF1 central HAT repeats" evidence="8">
    <location>
        <begin position="170"/>
        <end position="385"/>
    </location>
</feature>
<evidence type="ECO:0000259" key="9">
    <source>
        <dbReference type="Pfam" id="PF23231"/>
    </source>
</evidence>
<reference evidence="11" key="1">
    <citation type="submission" date="2024-10" db="EMBL/GenBank/DDBJ databases">
        <authorList>
            <person name="Ryan C."/>
        </authorList>
    </citation>
    <scope>NUCLEOTIDE SEQUENCE [LARGE SCALE GENOMIC DNA]</scope>
</reference>
<dbReference type="Proteomes" id="UP001497457">
    <property type="component" value="Chromosome 34rd"/>
</dbReference>
<keyword evidence="12" id="KW-1185">Reference proteome</keyword>
<accession>A0ABC9DT66</accession>
<evidence type="ECO:0008006" key="13">
    <source>
        <dbReference type="Google" id="ProtNLM"/>
    </source>
</evidence>
<evidence type="ECO:0000256" key="3">
    <source>
        <dbReference type="ARBA" id="ARBA00022664"/>
    </source>
</evidence>